<dbReference type="AlphaFoldDB" id="A0A7W9J5T0"/>
<sequence>MDNAHELDLVIGELEQELPATGAEGAAGTCVRVYCDF</sequence>
<name>A0A7W9J5T0_9ACTN</name>
<keyword evidence="2" id="KW-1185">Reference proteome</keyword>
<accession>A0A7W9J5T0</accession>
<dbReference type="EMBL" id="JACHMY010000001">
    <property type="protein sequence ID" value="MBB5836104.1"/>
    <property type="molecule type" value="Genomic_DNA"/>
</dbReference>
<reference evidence="1 2" key="1">
    <citation type="submission" date="2020-08" db="EMBL/GenBank/DDBJ databases">
        <title>Sequencing the genomes of 1000 actinobacteria strains.</title>
        <authorList>
            <person name="Klenk H.-P."/>
        </authorList>
    </citation>
    <scope>NUCLEOTIDE SEQUENCE [LARGE SCALE GENOMIC DNA]</scope>
    <source>
        <strain evidence="1 2">DSM 28967</strain>
    </source>
</reference>
<evidence type="ECO:0000313" key="2">
    <source>
        <dbReference type="Proteomes" id="UP000549971"/>
    </source>
</evidence>
<organism evidence="1 2">
    <name type="scientific">Kribbella italica</name>
    <dbReference type="NCBI Taxonomy" id="1540520"/>
    <lineage>
        <taxon>Bacteria</taxon>
        <taxon>Bacillati</taxon>
        <taxon>Actinomycetota</taxon>
        <taxon>Actinomycetes</taxon>
        <taxon>Propionibacteriales</taxon>
        <taxon>Kribbellaceae</taxon>
        <taxon>Kribbella</taxon>
    </lineage>
</organism>
<proteinExistence type="predicted"/>
<gene>
    <name evidence="1" type="ORF">HDA39_002838</name>
</gene>
<protein>
    <submittedName>
        <fullName evidence="1">Uncharacterized protein</fullName>
    </submittedName>
</protein>
<evidence type="ECO:0000313" key="1">
    <source>
        <dbReference type="EMBL" id="MBB5836104.1"/>
    </source>
</evidence>
<dbReference type="Proteomes" id="UP000549971">
    <property type="component" value="Unassembled WGS sequence"/>
</dbReference>
<comment type="caution">
    <text evidence="1">The sequence shown here is derived from an EMBL/GenBank/DDBJ whole genome shotgun (WGS) entry which is preliminary data.</text>
</comment>